<feature type="chain" id="PRO_5042932349" evidence="1">
    <location>
        <begin position="19"/>
        <end position="283"/>
    </location>
</feature>
<dbReference type="AlphaFoldDB" id="A0AAN7B0C9"/>
<sequence>MIMYWLLRCICMVDSSWTVIGAGGRDWRQRLSTFQSRSLTSSLLYRACVVAGRAADELRPRYLDPRAVELDHFCHIQRDGQMEEKRALTHLQYDDKPPPALELIERQQQNLILMEVESWYPEATCASPRILTLFSFLLLVERKHPRGAAPRARQRSQSAPSPPGHCRAVAVGCNTVVDSMHWRTLQSRLHRGKPGTSGHFSSAIQLAQLLVNLTTTSHSPHLRPTHLITLIVHGSRQNGSLAVCRLSSSCVELGTVENVTILDDEAPGPWLFQGCLNDEKRYG</sequence>
<reference evidence="2" key="2">
    <citation type="submission" date="2023-05" db="EMBL/GenBank/DDBJ databases">
        <authorList>
            <consortium name="Lawrence Berkeley National Laboratory"/>
            <person name="Steindorff A."/>
            <person name="Hensen N."/>
            <person name="Bonometti L."/>
            <person name="Westerberg I."/>
            <person name="Brannstrom I.O."/>
            <person name="Guillou S."/>
            <person name="Cros-Aarteil S."/>
            <person name="Calhoun S."/>
            <person name="Haridas S."/>
            <person name="Kuo A."/>
            <person name="Mondo S."/>
            <person name="Pangilinan J."/>
            <person name="Riley R."/>
            <person name="Labutti K."/>
            <person name="Andreopoulos B."/>
            <person name="Lipzen A."/>
            <person name="Chen C."/>
            <person name="Yanf M."/>
            <person name="Daum C."/>
            <person name="Ng V."/>
            <person name="Clum A."/>
            <person name="Ohm R."/>
            <person name="Martin F."/>
            <person name="Silar P."/>
            <person name="Natvig D."/>
            <person name="Lalanne C."/>
            <person name="Gautier V."/>
            <person name="Ament-Velasquez S.L."/>
            <person name="Kruys A."/>
            <person name="Hutchinson M.I."/>
            <person name="Powell A.J."/>
            <person name="Barry K."/>
            <person name="Miller A.N."/>
            <person name="Grigoriev I.V."/>
            <person name="Debuchy R."/>
            <person name="Gladieux P."/>
            <person name="Thoren M.H."/>
            <person name="Johannesson H."/>
        </authorList>
    </citation>
    <scope>NUCLEOTIDE SEQUENCE</scope>
    <source>
        <strain evidence="2">CBS 315.58</strain>
    </source>
</reference>
<keyword evidence="1" id="KW-0732">Signal</keyword>
<dbReference type="EMBL" id="MU863886">
    <property type="protein sequence ID" value="KAK4203815.1"/>
    <property type="molecule type" value="Genomic_DNA"/>
</dbReference>
<organism evidence="2 3">
    <name type="scientific">Triangularia verruculosa</name>
    <dbReference type="NCBI Taxonomy" id="2587418"/>
    <lineage>
        <taxon>Eukaryota</taxon>
        <taxon>Fungi</taxon>
        <taxon>Dikarya</taxon>
        <taxon>Ascomycota</taxon>
        <taxon>Pezizomycotina</taxon>
        <taxon>Sordariomycetes</taxon>
        <taxon>Sordariomycetidae</taxon>
        <taxon>Sordariales</taxon>
        <taxon>Podosporaceae</taxon>
        <taxon>Triangularia</taxon>
    </lineage>
</organism>
<gene>
    <name evidence="2" type="ORF">QBC40DRAFT_314313</name>
</gene>
<dbReference type="Proteomes" id="UP001303160">
    <property type="component" value="Unassembled WGS sequence"/>
</dbReference>
<reference evidence="2" key="1">
    <citation type="journal article" date="2023" name="Mol. Phylogenet. Evol.">
        <title>Genome-scale phylogeny and comparative genomics of the fungal order Sordariales.</title>
        <authorList>
            <person name="Hensen N."/>
            <person name="Bonometti L."/>
            <person name="Westerberg I."/>
            <person name="Brannstrom I.O."/>
            <person name="Guillou S."/>
            <person name="Cros-Aarteil S."/>
            <person name="Calhoun S."/>
            <person name="Haridas S."/>
            <person name="Kuo A."/>
            <person name="Mondo S."/>
            <person name="Pangilinan J."/>
            <person name="Riley R."/>
            <person name="LaButti K."/>
            <person name="Andreopoulos B."/>
            <person name="Lipzen A."/>
            <person name="Chen C."/>
            <person name="Yan M."/>
            <person name="Daum C."/>
            <person name="Ng V."/>
            <person name="Clum A."/>
            <person name="Steindorff A."/>
            <person name="Ohm R.A."/>
            <person name="Martin F."/>
            <person name="Silar P."/>
            <person name="Natvig D.O."/>
            <person name="Lalanne C."/>
            <person name="Gautier V."/>
            <person name="Ament-Velasquez S.L."/>
            <person name="Kruys A."/>
            <person name="Hutchinson M.I."/>
            <person name="Powell A.J."/>
            <person name="Barry K."/>
            <person name="Miller A.N."/>
            <person name="Grigoriev I.V."/>
            <person name="Debuchy R."/>
            <person name="Gladieux P."/>
            <person name="Hiltunen Thoren M."/>
            <person name="Johannesson H."/>
        </authorList>
    </citation>
    <scope>NUCLEOTIDE SEQUENCE</scope>
    <source>
        <strain evidence="2">CBS 315.58</strain>
    </source>
</reference>
<proteinExistence type="predicted"/>
<keyword evidence="3" id="KW-1185">Reference proteome</keyword>
<name>A0AAN7B0C9_9PEZI</name>
<comment type="caution">
    <text evidence="2">The sequence shown here is derived from an EMBL/GenBank/DDBJ whole genome shotgun (WGS) entry which is preliminary data.</text>
</comment>
<accession>A0AAN7B0C9</accession>
<evidence type="ECO:0000313" key="3">
    <source>
        <dbReference type="Proteomes" id="UP001303160"/>
    </source>
</evidence>
<feature type="signal peptide" evidence="1">
    <location>
        <begin position="1"/>
        <end position="18"/>
    </location>
</feature>
<evidence type="ECO:0000313" key="2">
    <source>
        <dbReference type="EMBL" id="KAK4203815.1"/>
    </source>
</evidence>
<protein>
    <submittedName>
        <fullName evidence="2">Uncharacterized protein</fullName>
    </submittedName>
</protein>
<evidence type="ECO:0000256" key="1">
    <source>
        <dbReference type="SAM" id="SignalP"/>
    </source>
</evidence>